<evidence type="ECO:0000313" key="5">
    <source>
        <dbReference type="Proteomes" id="UP000298213"/>
    </source>
</evidence>
<gene>
    <name evidence="4" type="ORF">E2493_17640</name>
</gene>
<dbReference type="PROSITE" id="PS51318">
    <property type="entry name" value="TAT"/>
    <property type="match status" value="1"/>
</dbReference>
<dbReference type="AlphaFoldDB" id="A0A4Y8ZNB7"/>
<feature type="signal peptide" evidence="1">
    <location>
        <begin position="1"/>
        <end position="28"/>
    </location>
</feature>
<evidence type="ECO:0000259" key="2">
    <source>
        <dbReference type="Pfam" id="PF16116"/>
    </source>
</evidence>
<dbReference type="OrthoDB" id="9800974at2"/>
<dbReference type="RefSeq" id="WP_135089553.1">
    <property type="nucleotide sequence ID" value="NZ_SPDV01000045.1"/>
</dbReference>
<name>A0A4Y8ZNB7_9SPHN</name>
<evidence type="ECO:0000313" key="4">
    <source>
        <dbReference type="EMBL" id="TFI56947.1"/>
    </source>
</evidence>
<protein>
    <submittedName>
        <fullName evidence="4">DUF4832 domain-containing protein</fullName>
    </submittedName>
</protein>
<dbReference type="InterPro" id="IPR032379">
    <property type="entry name" value="DUF4874"/>
</dbReference>
<comment type="caution">
    <text evidence="4">The sequence shown here is derived from an EMBL/GenBank/DDBJ whole genome shotgun (WGS) entry which is preliminary data.</text>
</comment>
<dbReference type="InterPro" id="IPR032267">
    <property type="entry name" value="DUF4832"/>
</dbReference>
<dbReference type="Pfam" id="PF16116">
    <property type="entry name" value="DUF4832"/>
    <property type="match status" value="1"/>
</dbReference>
<feature type="chain" id="PRO_5021342210" evidence="1">
    <location>
        <begin position="29"/>
        <end position="474"/>
    </location>
</feature>
<sequence length="474" mass="52106">MRNTRARWLAACVLLLAATAAGAPPASALVPPRATRTYLPDESDFPNPERGFSRSYKGDMAGVRGENMSLLHVYFRLDDYREGPLPRKLLASVQSVFDTARRQGVKVVPRFTYSFPKGEDYRLTDTDLPRVLGHIDTLAPLLAEGGDVIAFLEAGFIGAWGEWHDSTSGLETPAAKKAILDRLLAALPPSRSVALRYQRDKVALFGRSAPLTAQEAFGASPIARVGHHNDCFLASADDWNTYEPDDPAALAAQKAYLAQENLFVPQGGETCNVAADAQPYIQCDTALDQLALLRWSQLNRDYHPEVLALWKKQGCFDEIAKRLGYRFRLTRASFVRYPAAGGILSGTIDLANDGFASPYTPRPLELVLRHRLTRREHVLTLPDDPRRWTGGAAQTLRIAANLPASVAPGRYDLFLNLPDPAPRLRRRPDYSIRLANRDMWEAATGYNALGIAIEVGGAARRPGRPAAPRSGAKN</sequence>
<keyword evidence="1" id="KW-0732">Signal</keyword>
<feature type="domain" description="DUF4874" evidence="3">
    <location>
        <begin position="47"/>
        <end position="198"/>
    </location>
</feature>
<dbReference type="Proteomes" id="UP000298213">
    <property type="component" value="Unassembled WGS sequence"/>
</dbReference>
<reference evidence="4 5" key="1">
    <citation type="submission" date="2019-03" db="EMBL/GenBank/DDBJ databases">
        <title>Genome sequence of Sphingomonas sp. 17J27-24.</title>
        <authorList>
            <person name="Kim M."/>
            <person name="Maeng S."/>
            <person name="Sathiyaraj S."/>
        </authorList>
    </citation>
    <scope>NUCLEOTIDE SEQUENCE [LARGE SCALE GENOMIC DNA]</scope>
    <source>
        <strain evidence="4 5">17J27-24</strain>
    </source>
</reference>
<organism evidence="4 5">
    <name type="scientific">Sphingomonas parva</name>
    <dbReference type="NCBI Taxonomy" id="2555898"/>
    <lineage>
        <taxon>Bacteria</taxon>
        <taxon>Pseudomonadati</taxon>
        <taxon>Pseudomonadota</taxon>
        <taxon>Alphaproteobacteria</taxon>
        <taxon>Sphingomonadales</taxon>
        <taxon>Sphingomonadaceae</taxon>
        <taxon>Sphingomonas</taxon>
    </lineage>
</organism>
<keyword evidence="5" id="KW-1185">Reference proteome</keyword>
<dbReference type="Pfam" id="PF16173">
    <property type="entry name" value="DUF4874"/>
    <property type="match status" value="1"/>
</dbReference>
<evidence type="ECO:0000256" key="1">
    <source>
        <dbReference type="SAM" id="SignalP"/>
    </source>
</evidence>
<evidence type="ECO:0000259" key="3">
    <source>
        <dbReference type="Pfam" id="PF16173"/>
    </source>
</evidence>
<dbReference type="EMBL" id="SPDV01000045">
    <property type="protein sequence ID" value="TFI56947.1"/>
    <property type="molecule type" value="Genomic_DNA"/>
</dbReference>
<accession>A0A4Y8ZNB7</accession>
<proteinExistence type="predicted"/>
<dbReference type="InterPro" id="IPR006311">
    <property type="entry name" value="TAT_signal"/>
</dbReference>
<feature type="domain" description="DUF4832" evidence="2">
    <location>
        <begin position="224"/>
        <end position="436"/>
    </location>
</feature>